<dbReference type="GO" id="GO:0008270">
    <property type="term" value="F:zinc ion binding"/>
    <property type="evidence" value="ECO:0007669"/>
    <property type="project" value="UniProtKB-KW"/>
</dbReference>
<dbReference type="GO" id="GO:0003677">
    <property type="term" value="F:DNA binding"/>
    <property type="evidence" value="ECO:0007669"/>
    <property type="project" value="UniProtKB-KW"/>
</dbReference>
<dbReference type="InterPro" id="IPR025525">
    <property type="entry name" value="hAT-like_transposase_RNase-H"/>
</dbReference>
<keyword evidence="2" id="KW-0479">Metal-binding</keyword>
<comment type="caution">
    <text evidence="8">The sequence shown here is derived from an EMBL/GenBank/DDBJ whole genome shotgun (WGS) entry which is preliminary data.</text>
</comment>
<name>A0A835IL99_9MAGN</name>
<dbReference type="SUPFAM" id="SSF53098">
    <property type="entry name" value="Ribonuclease H-like"/>
    <property type="match status" value="1"/>
</dbReference>
<evidence type="ECO:0000313" key="9">
    <source>
        <dbReference type="Proteomes" id="UP000631114"/>
    </source>
</evidence>
<evidence type="ECO:0000256" key="4">
    <source>
        <dbReference type="ARBA" id="ARBA00022833"/>
    </source>
</evidence>
<evidence type="ECO:0000256" key="1">
    <source>
        <dbReference type="ARBA" id="ARBA00004123"/>
    </source>
</evidence>
<reference evidence="8 9" key="1">
    <citation type="submission" date="2020-10" db="EMBL/GenBank/DDBJ databases">
        <title>The Coptis chinensis genome and diversification of protoberbering-type alkaloids.</title>
        <authorList>
            <person name="Wang B."/>
            <person name="Shu S."/>
            <person name="Song C."/>
            <person name="Liu Y."/>
        </authorList>
    </citation>
    <scope>NUCLEOTIDE SEQUENCE [LARGE SCALE GENOMIC DNA]</scope>
    <source>
        <strain evidence="8">HL-2020</strain>
        <tissue evidence="8">Leaf</tissue>
    </source>
</reference>
<dbReference type="InterPro" id="IPR052035">
    <property type="entry name" value="ZnF_BED_domain_contain"/>
</dbReference>
<proteinExistence type="predicted"/>
<evidence type="ECO:0000256" key="5">
    <source>
        <dbReference type="ARBA" id="ARBA00023125"/>
    </source>
</evidence>
<protein>
    <recommendedName>
        <fullName evidence="7">hAT-like transposase RNase-H fold domain-containing protein</fullName>
    </recommendedName>
</protein>
<dbReference type="InterPro" id="IPR012337">
    <property type="entry name" value="RNaseH-like_sf"/>
</dbReference>
<dbReference type="PANTHER" id="PTHR46481">
    <property type="entry name" value="ZINC FINGER BED DOMAIN-CONTAINING PROTEIN 4"/>
    <property type="match status" value="1"/>
</dbReference>
<keyword evidence="3" id="KW-0863">Zinc-finger</keyword>
<organism evidence="8 9">
    <name type="scientific">Coptis chinensis</name>
    <dbReference type="NCBI Taxonomy" id="261450"/>
    <lineage>
        <taxon>Eukaryota</taxon>
        <taxon>Viridiplantae</taxon>
        <taxon>Streptophyta</taxon>
        <taxon>Embryophyta</taxon>
        <taxon>Tracheophyta</taxon>
        <taxon>Spermatophyta</taxon>
        <taxon>Magnoliopsida</taxon>
        <taxon>Ranunculales</taxon>
        <taxon>Ranunculaceae</taxon>
        <taxon>Coptidoideae</taxon>
        <taxon>Coptis</taxon>
    </lineage>
</organism>
<evidence type="ECO:0000313" key="8">
    <source>
        <dbReference type="EMBL" id="KAF9621050.1"/>
    </source>
</evidence>
<evidence type="ECO:0000259" key="7">
    <source>
        <dbReference type="Pfam" id="PF14372"/>
    </source>
</evidence>
<dbReference type="AlphaFoldDB" id="A0A835IL99"/>
<keyword evidence="9" id="KW-1185">Reference proteome</keyword>
<dbReference type="Pfam" id="PF14372">
    <property type="entry name" value="hAT-like_RNase-H"/>
    <property type="match status" value="1"/>
</dbReference>
<dbReference type="GO" id="GO:0005634">
    <property type="term" value="C:nucleus"/>
    <property type="evidence" value="ECO:0007669"/>
    <property type="project" value="UniProtKB-SubCell"/>
</dbReference>
<evidence type="ECO:0000256" key="6">
    <source>
        <dbReference type="ARBA" id="ARBA00023242"/>
    </source>
</evidence>
<accession>A0A835IL99</accession>
<sequence length="263" mass="29503">MEASHTSDDISRVVMACLLDWNVDKKVNTITVDNASNNDAMLTKIRAMLNRDQLFVLGGKFLHVRCTTHILNLIVKDGLSVIGSALSKIRESCKFVKGTPQRKLKWKSAVDQVKVATTKQICLDVPTSLLLAVAVVLDPRFKMMFVQFYYNLINGADDEVYASQIRDTLFDLYNEYASESSSNSSTSTQVFHDSSSSEAMTGISKDKLQRFETWCHNKEGYDGAPQKFELEQYLDEPIFLANSSSTVQITHMDVDNETVASMN</sequence>
<dbReference type="PANTHER" id="PTHR46481:SF10">
    <property type="entry name" value="ZINC FINGER BED DOMAIN-CONTAINING PROTEIN 39"/>
    <property type="match status" value="1"/>
</dbReference>
<feature type="domain" description="hAT-like transposase RNase-H fold" evidence="7">
    <location>
        <begin position="127"/>
        <end position="176"/>
    </location>
</feature>
<evidence type="ECO:0000256" key="2">
    <source>
        <dbReference type="ARBA" id="ARBA00022723"/>
    </source>
</evidence>
<evidence type="ECO:0000256" key="3">
    <source>
        <dbReference type="ARBA" id="ARBA00022771"/>
    </source>
</evidence>
<keyword evidence="4" id="KW-0862">Zinc</keyword>
<keyword evidence="5" id="KW-0238">DNA-binding</keyword>
<dbReference type="OrthoDB" id="1937726at2759"/>
<keyword evidence="6" id="KW-0539">Nucleus</keyword>
<comment type="subcellular location">
    <subcellularLocation>
        <location evidence="1">Nucleus</location>
    </subcellularLocation>
</comment>
<dbReference type="Proteomes" id="UP000631114">
    <property type="component" value="Unassembled WGS sequence"/>
</dbReference>
<gene>
    <name evidence="8" type="ORF">IFM89_015872</name>
</gene>
<dbReference type="EMBL" id="JADFTS010000002">
    <property type="protein sequence ID" value="KAF9621050.1"/>
    <property type="molecule type" value="Genomic_DNA"/>
</dbReference>